<name>A0ABR2Q5A5_9ROSI</name>
<feature type="domain" description="RNase H type-1" evidence="2">
    <location>
        <begin position="3"/>
        <end position="69"/>
    </location>
</feature>
<gene>
    <name evidence="3" type="ORF">V6N11_075921</name>
</gene>
<feature type="compositionally biased region" description="Low complexity" evidence="1">
    <location>
        <begin position="130"/>
        <end position="139"/>
    </location>
</feature>
<proteinExistence type="predicted"/>
<evidence type="ECO:0000313" key="4">
    <source>
        <dbReference type="Proteomes" id="UP001396334"/>
    </source>
</evidence>
<reference evidence="3 4" key="1">
    <citation type="journal article" date="2024" name="G3 (Bethesda)">
        <title>Genome assembly of Hibiscus sabdariffa L. provides insights into metabolisms of medicinal natural products.</title>
        <authorList>
            <person name="Kim T."/>
        </authorList>
    </citation>
    <scope>NUCLEOTIDE SEQUENCE [LARGE SCALE GENOMIC DNA]</scope>
    <source>
        <strain evidence="3">TK-2024</strain>
        <tissue evidence="3">Old leaves</tissue>
    </source>
</reference>
<evidence type="ECO:0000259" key="2">
    <source>
        <dbReference type="Pfam" id="PF13456"/>
    </source>
</evidence>
<dbReference type="InterPro" id="IPR002156">
    <property type="entry name" value="RNaseH_domain"/>
</dbReference>
<sequence>MLARAWSLEFRRVVIETDCLEVVKILKRTSQALVSDGLVESIYRWTRKEWKLMIQHVPMDRNHLVDKVAVLGRAESRNNIILLTSPATLVEDDIDRSPIDLVNVQDWLRTANMFSGFIIRDDDNGTSLPQSQSQSQNNQGVEKPFGTSSNI</sequence>
<evidence type="ECO:0000313" key="3">
    <source>
        <dbReference type="EMBL" id="KAK8995656.1"/>
    </source>
</evidence>
<dbReference type="EMBL" id="JBBPBN010000045">
    <property type="protein sequence ID" value="KAK8995656.1"/>
    <property type="molecule type" value="Genomic_DNA"/>
</dbReference>
<keyword evidence="4" id="KW-1185">Reference proteome</keyword>
<organism evidence="3 4">
    <name type="scientific">Hibiscus sabdariffa</name>
    <name type="common">roselle</name>
    <dbReference type="NCBI Taxonomy" id="183260"/>
    <lineage>
        <taxon>Eukaryota</taxon>
        <taxon>Viridiplantae</taxon>
        <taxon>Streptophyta</taxon>
        <taxon>Embryophyta</taxon>
        <taxon>Tracheophyta</taxon>
        <taxon>Spermatophyta</taxon>
        <taxon>Magnoliopsida</taxon>
        <taxon>eudicotyledons</taxon>
        <taxon>Gunneridae</taxon>
        <taxon>Pentapetalae</taxon>
        <taxon>rosids</taxon>
        <taxon>malvids</taxon>
        <taxon>Malvales</taxon>
        <taxon>Malvaceae</taxon>
        <taxon>Malvoideae</taxon>
        <taxon>Hibiscus</taxon>
    </lineage>
</organism>
<accession>A0ABR2Q5A5</accession>
<dbReference type="Pfam" id="PF13456">
    <property type="entry name" value="RVT_3"/>
    <property type="match status" value="1"/>
</dbReference>
<dbReference type="Proteomes" id="UP001396334">
    <property type="component" value="Unassembled WGS sequence"/>
</dbReference>
<evidence type="ECO:0000256" key="1">
    <source>
        <dbReference type="SAM" id="MobiDB-lite"/>
    </source>
</evidence>
<feature type="region of interest" description="Disordered" evidence="1">
    <location>
        <begin position="125"/>
        <end position="151"/>
    </location>
</feature>
<comment type="caution">
    <text evidence="3">The sequence shown here is derived from an EMBL/GenBank/DDBJ whole genome shotgun (WGS) entry which is preliminary data.</text>
</comment>
<protein>
    <recommendedName>
        <fullName evidence="2">RNase H type-1 domain-containing protein</fullName>
    </recommendedName>
</protein>